<reference evidence="1" key="2">
    <citation type="submission" date="2024-01" db="EMBL/GenBank/DDBJ databases">
        <title>Long-read genome sequencing of X. campestris pv. papavericola.</title>
        <authorList>
            <person name="Hussain R.M.F."/>
            <person name="Greer S."/>
            <person name="Harrison J."/>
            <person name="Grant M."/>
            <person name="Vicente J."/>
            <person name="Studholme D.J."/>
        </authorList>
    </citation>
    <scope>NUCLEOTIDE SEQUENCE</scope>
    <source>
        <strain evidence="1">NCPPB 2970</strain>
    </source>
</reference>
<protein>
    <submittedName>
        <fullName evidence="1">Phage tail protein</fullName>
    </submittedName>
</protein>
<dbReference type="Proteomes" id="UP001297361">
    <property type="component" value="Unassembled WGS sequence"/>
</dbReference>
<dbReference type="EMBL" id="JAJFNJ020000006">
    <property type="protein sequence ID" value="MEC3890710.1"/>
    <property type="molecule type" value="Genomic_DNA"/>
</dbReference>
<proteinExistence type="predicted"/>
<evidence type="ECO:0000313" key="2">
    <source>
        <dbReference type="EMBL" id="MEC3890710.1"/>
    </source>
</evidence>
<gene>
    <name evidence="1" type="ORF">LLE72_021495</name>
    <name evidence="2" type="ORF">LLE72_023870</name>
</gene>
<evidence type="ECO:0000313" key="1">
    <source>
        <dbReference type="EMBL" id="MEC3890251.1"/>
    </source>
</evidence>
<comment type="caution">
    <text evidence="1">The sequence shown here is derived from an EMBL/GenBank/DDBJ whole genome shotgun (WGS) entry which is preliminary data.</text>
</comment>
<dbReference type="RefSeq" id="WP_228427350.1">
    <property type="nucleotide sequence ID" value="NZ_JAJFNJ020000004.1"/>
</dbReference>
<evidence type="ECO:0000313" key="3">
    <source>
        <dbReference type="Proteomes" id="UP001297361"/>
    </source>
</evidence>
<sequence>MTNPLPRTSTAYAYDATTGEYTGPVTVYLSELEGRYPLPPNTVAVAPAQPAGLYQRHRIAAQLGTWEVVPDYRSVMLYSTDTATPIANTLALGDTLAAGCTTSQPIAFLPTDYRRNVWDHERATWRAEPDYSAALVWEKATGAVAPRLAAGIALPGQLTTVAPPVVVDGPLVWDEDAQAWSVQPKAPDPVAL</sequence>
<dbReference type="AlphaFoldDB" id="A0AAJ3CFX5"/>
<dbReference type="EMBL" id="JAJFNJ020000004">
    <property type="protein sequence ID" value="MEC3890251.1"/>
    <property type="molecule type" value="Genomic_DNA"/>
</dbReference>
<name>A0AAJ3CFX5_XANCA</name>
<organism evidence="1 3">
    <name type="scientific">Xanthomonas campestris pv. papavericola</name>
    <dbReference type="NCBI Taxonomy" id="487881"/>
    <lineage>
        <taxon>Bacteria</taxon>
        <taxon>Pseudomonadati</taxon>
        <taxon>Pseudomonadota</taxon>
        <taxon>Gammaproteobacteria</taxon>
        <taxon>Lysobacterales</taxon>
        <taxon>Lysobacteraceae</taxon>
        <taxon>Xanthomonas</taxon>
    </lineage>
</organism>
<accession>A0AAJ3CFX5</accession>
<reference evidence="1" key="1">
    <citation type="submission" date="2021-10" db="EMBL/GenBank/DDBJ databases">
        <authorList>
            <person name="Hussein R."/>
            <person name="Harrison J."/>
            <person name="Studholme D.J."/>
            <person name="Vicente J."/>
            <person name="Grant M."/>
        </authorList>
    </citation>
    <scope>NUCLEOTIDE SEQUENCE</scope>
    <source>
        <strain evidence="1">NCPPB 2970</strain>
    </source>
</reference>